<dbReference type="EMBL" id="BTSX01000002">
    <property type="protein sequence ID" value="GMS86661.1"/>
    <property type="molecule type" value="Genomic_DNA"/>
</dbReference>
<accession>A0AAV5SV86</accession>
<proteinExistence type="predicted"/>
<keyword evidence="3" id="KW-1185">Reference proteome</keyword>
<dbReference type="Proteomes" id="UP001432027">
    <property type="component" value="Unassembled WGS sequence"/>
</dbReference>
<comment type="caution">
    <text evidence="2">The sequence shown here is derived from an EMBL/GenBank/DDBJ whole genome shotgun (WGS) entry which is preliminary data.</text>
</comment>
<organism evidence="2 3">
    <name type="scientific">Pristionchus entomophagus</name>
    <dbReference type="NCBI Taxonomy" id="358040"/>
    <lineage>
        <taxon>Eukaryota</taxon>
        <taxon>Metazoa</taxon>
        <taxon>Ecdysozoa</taxon>
        <taxon>Nematoda</taxon>
        <taxon>Chromadorea</taxon>
        <taxon>Rhabditida</taxon>
        <taxon>Rhabditina</taxon>
        <taxon>Diplogasteromorpha</taxon>
        <taxon>Diplogasteroidea</taxon>
        <taxon>Neodiplogasteridae</taxon>
        <taxon>Pristionchus</taxon>
    </lineage>
</organism>
<name>A0AAV5SV86_9BILA</name>
<evidence type="ECO:0000313" key="3">
    <source>
        <dbReference type="Proteomes" id="UP001432027"/>
    </source>
</evidence>
<feature type="non-terminal residue" evidence="2">
    <location>
        <position position="1"/>
    </location>
</feature>
<dbReference type="AlphaFoldDB" id="A0AAV5SV86"/>
<sequence>DPIFSPIFNTTLHQARILLPNLDSRPVHFLAGCITKEYVKSPQLLHFSLDLHHSGILGLHAALLDYGTSSTGRIAITMERNCRLRKPLPQPVDTSGTPVPRSETLKQDWIHLFSFASECTYHHFLIHTSQ</sequence>
<evidence type="ECO:0000313" key="1">
    <source>
        <dbReference type="EMBL" id="GMS86661.1"/>
    </source>
</evidence>
<gene>
    <name evidence="1" type="ORF">PENTCL1PPCAC_8836</name>
    <name evidence="2" type="ORF">PENTCL1PPCAC_8837</name>
</gene>
<protein>
    <submittedName>
        <fullName evidence="2">Uncharacterized protein</fullName>
    </submittedName>
</protein>
<evidence type="ECO:0000313" key="2">
    <source>
        <dbReference type="EMBL" id="GMS86662.1"/>
    </source>
</evidence>
<reference evidence="2" key="1">
    <citation type="submission" date="2023-10" db="EMBL/GenBank/DDBJ databases">
        <title>Genome assembly of Pristionchus species.</title>
        <authorList>
            <person name="Yoshida K."/>
            <person name="Sommer R.J."/>
        </authorList>
    </citation>
    <scope>NUCLEOTIDE SEQUENCE</scope>
    <source>
        <strain evidence="2">RS0144</strain>
    </source>
</reference>
<dbReference type="EMBL" id="BTSX01000002">
    <property type="protein sequence ID" value="GMS86662.1"/>
    <property type="molecule type" value="Genomic_DNA"/>
</dbReference>